<dbReference type="EMBL" id="UYSL01020359">
    <property type="protein sequence ID" value="VDL74240.1"/>
    <property type="molecule type" value="Genomic_DNA"/>
</dbReference>
<evidence type="ECO:0000313" key="3">
    <source>
        <dbReference type="WBParaSite" id="NBR_0001065001-mRNA-1"/>
    </source>
</evidence>
<keyword evidence="2" id="KW-1185">Reference proteome</keyword>
<reference evidence="1 2" key="2">
    <citation type="submission" date="2018-11" db="EMBL/GenBank/DDBJ databases">
        <authorList>
            <consortium name="Pathogen Informatics"/>
        </authorList>
    </citation>
    <scope>NUCLEOTIDE SEQUENCE [LARGE SCALE GENOMIC DNA]</scope>
</reference>
<dbReference type="WBParaSite" id="NBR_0001065001-mRNA-1">
    <property type="protein sequence ID" value="NBR_0001065001-mRNA-1"/>
    <property type="gene ID" value="NBR_0001065001"/>
</dbReference>
<gene>
    <name evidence="1" type="ORF">NBR_LOCUS10651</name>
</gene>
<name>A0A0N4Y455_NIPBR</name>
<accession>A0A0N4Y455</accession>
<reference evidence="3" key="1">
    <citation type="submission" date="2017-02" db="UniProtKB">
        <authorList>
            <consortium name="WormBaseParasite"/>
        </authorList>
    </citation>
    <scope>IDENTIFICATION</scope>
</reference>
<proteinExistence type="predicted"/>
<evidence type="ECO:0000313" key="2">
    <source>
        <dbReference type="Proteomes" id="UP000271162"/>
    </source>
</evidence>
<sequence>MNCAQLERKRAVHFTERELTVLMELYAENYSLYHGSFNIGLLSWPCWKGSPRLPINAAVCLRNLCIVTSEEDFDDDVEVAAYIDAGDVRYHGTDRGDESVRDYVVRQYFQSGRE</sequence>
<organism evidence="3">
    <name type="scientific">Nippostrongylus brasiliensis</name>
    <name type="common">Rat hookworm</name>
    <dbReference type="NCBI Taxonomy" id="27835"/>
    <lineage>
        <taxon>Eukaryota</taxon>
        <taxon>Metazoa</taxon>
        <taxon>Ecdysozoa</taxon>
        <taxon>Nematoda</taxon>
        <taxon>Chromadorea</taxon>
        <taxon>Rhabditida</taxon>
        <taxon>Rhabditina</taxon>
        <taxon>Rhabditomorpha</taxon>
        <taxon>Strongyloidea</taxon>
        <taxon>Heligmosomidae</taxon>
        <taxon>Nippostrongylus</taxon>
    </lineage>
</organism>
<dbReference type="Proteomes" id="UP000271162">
    <property type="component" value="Unassembled WGS sequence"/>
</dbReference>
<dbReference type="AlphaFoldDB" id="A0A0N4Y455"/>
<evidence type="ECO:0000313" key="1">
    <source>
        <dbReference type="EMBL" id="VDL74240.1"/>
    </source>
</evidence>
<protein>
    <submittedName>
        <fullName evidence="3">DUF4158 domain-containing protein</fullName>
    </submittedName>
</protein>